<gene>
    <name evidence="1" type="ORF">PMG11_11114</name>
</gene>
<proteinExistence type="predicted"/>
<evidence type="ECO:0000313" key="2">
    <source>
        <dbReference type="Proteomes" id="UP000042958"/>
    </source>
</evidence>
<organism evidence="1 2">
    <name type="scientific">Penicillium brasilianum</name>
    <dbReference type="NCBI Taxonomy" id="104259"/>
    <lineage>
        <taxon>Eukaryota</taxon>
        <taxon>Fungi</taxon>
        <taxon>Dikarya</taxon>
        <taxon>Ascomycota</taxon>
        <taxon>Pezizomycotina</taxon>
        <taxon>Eurotiomycetes</taxon>
        <taxon>Eurotiomycetidae</taxon>
        <taxon>Eurotiales</taxon>
        <taxon>Aspergillaceae</taxon>
        <taxon>Penicillium</taxon>
    </lineage>
</organism>
<sequence>MDGGKSVLLAGLEGGKVIAVHGSRLEYSEPDSRCLHSCWRHRSDYSGSPRPCNGPNSLEYRFYDERYTSRVCGCNRP</sequence>
<keyword evidence="2" id="KW-1185">Reference proteome</keyword>
<dbReference type="Proteomes" id="UP000042958">
    <property type="component" value="Unassembled WGS sequence"/>
</dbReference>
<name>A0A0F7U5A5_PENBI</name>
<evidence type="ECO:0000313" key="1">
    <source>
        <dbReference type="EMBL" id="CEJ62617.1"/>
    </source>
</evidence>
<reference evidence="2" key="1">
    <citation type="journal article" date="2015" name="Genome Announc.">
        <title>Draft genome sequence of the fungus Penicillium brasilianum MG11.</title>
        <authorList>
            <person name="Horn F."/>
            <person name="Linde J."/>
            <person name="Mattern D.J."/>
            <person name="Walther G."/>
            <person name="Guthke R."/>
            <person name="Brakhage A.A."/>
            <person name="Valiante V."/>
        </authorList>
    </citation>
    <scope>NUCLEOTIDE SEQUENCE [LARGE SCALE GENOMIC DNA]</scope>
    <source>
        <strain evidence="2">MG11</strain>
    </source>
</reference>
<dbReference type="AlphaFoldDB" id="A0A0F7U5A5"/>
<dbReference type="EMBL" id="CDHK01000019">
    <property type="protein sequence ID" value="CEJ62617.1"/>
    <property type="molecule type" value="Genomic_DNA"/>
</dbReference>
<protein>
    <submittedName>
        <fullName evidence="1">Uncharacterized protein</fullName>
    </submittedName>
</protein>
<accession>A0A0F7U5A5</accession>